<dbReference type="EMBL" id="JANBPW010002517">
    <property type="protein sequence ID" value="KAJ1940531.1"/>
    <property type="molecule type" value="Genomic_DNA"/>
</dbReference>
<organism evidence="1 2">
    <name type="scientific">Linderina macrospora</name>
    <dbReference type="NCBI Taxonomy" id="4868"/>
    <lineage>
        <taxon>Eukaryota</taxon>
        <taxon>Fungi</taxon>
        <taxon>Fungi incertae sedis</taxon>
        <taxon>Zoopagomycota</taxon>
        <taxon>Kickxellomycotina</taxon>
        <taxon>Kickxellomycetes</taxon>
        <taxon>Kickxellales</taxon>
        <taxon>Kickxellaceae</taxon>
        <taxon>Linderina</taxon>
    </lineage>
</organism>
<protein>
    <submittedName>
        <fullName evidence="1">Uncharacterized protein</fullName>
    </submittedName>
</protein>
<evidence type="ECO:0000313" key="1">
    <source>
        <dbReference type="EMBL" id="KAJ1940531.1"/>
    </source>
</evidence>
<comment type="caution">
    <text evidence="1">The sequence shown here is derived from an EMBL/GenBank/DDBJ whole genome shotgun (WGS) entry which is preliminary data.</text>
</comment>
<dbReference type="Proteomes" id="UP001150603">
    <property type="component" value="Unassembled WGS sequence"/>
</dbReference>
<name>A0ACC1J7N8_9FUNG</name>
<keyword evidence="2" id="KW-1185">Reference proteome</keyword>
<gene>
    <name evidence="1" type="ORF">FBU59_003783</name>
</gene>
<evidence type="ECO:0000313" key="2">
    <source>
        <dbReference type="Proteomes" id="UP001150603"/>
    </source>
</evidence>
<reference evidence="1" key="1">
    <citation type="submission" date="2022-07" db="EMBL/GenBank/DDBJ databases">
        <title>Phylogenomic reconstructions and comparative analyses of Kickxellomycotina fungi.</title>
        <authorList>
            <person name="Reynolds N.K."/>
            <person name="Stajich J.E."/>
            <person name="Barry K."/>
            <person name="Grigoriev I.V."/>
            <person name="Crous P."/>
            <person name="Smith M.E."/>
        </authorList>
    </citation>
    <scope>NUCLEOTIDE SEQUENCE</scope>
    <source>
        <strain evidence="1">NRRL 5244</strain>
    </source>
</reference>
<accession>A0ACC1J7N8</accession>
<proteinExistence type="predicted"/>
<feature type="non-terminal residue" evidence="1">
    <location>
        <position position="248"/>
    </location>
</feature>
<sequence length="248" mass="26239">MSITKLSVDAVYTKRPAAQNSGTTSVVLDIDRQLTSENEFEAEATMKCPSREDITSKLAISAVAAINSVDDDVATYTLTKKQLISAIGSLGLLMFISALDATVMGSIYVPIASDFDALDKAVWIITTYNLSSTVVQAVIGKVSDILGRIETALASIFIFLVGSVLCGASQSMNMLIASRTIQGVGGGGITGLDMVILGDLFSERERGKYIGIFSTITGLAMVVGPVMGGGIVEHASWRIVFWINIPIC</sequence>